<evidence type="ECO:0000256" key="1">
    <source>
        <dbReference type="SAM" id="MobiDB-lite"/>
    </source>
</evidence>
<gene>
    <name evidence="3" type="ORF">DCF15_02885</name>
</gene>
<organism evidence="3 4">
    <name type="scientific">Phormidesmis priestleyi</name>
    <dbReference type="NCBI Taxonomy" id="268141"/>
    <lineage>
        <taxon>Bacteria</taxon>
        <taxon>Bacillati</taxon>
        <taxon>Cyanobacteriota</taxon>
        <taxon>Cyanophyceae</taxon>
        <taxon>Leptolyngbyales</taxon>
        <taxon>Leptolyngbyaceae</taxon>
        <taxon>Phormidesmis</taxon>
    </lineage>
</organism>
<name>A0A2W4XRI6_9CYAN</name>
<keyword evidence="2" id="KW-1133">Transmembrane helix</keyword>
<dbReference type="NCBIfam" id="NF038301">
    <property type="entry name" value="EPS_HpsA"/>
    <property type="match status" value="1"/>
</dbReference>
<keyword evidence="2" id="KW-0812">Transmembrane</keyword>
<evidence type="ECO:0000313" key="3">
    <source>
        <dbReference type="EMBL" id="PZO59936.1"/>
    </source>
</evidence>
<accession>A0A2W4XRI6</accession>
<protein>
    <submittedName>
        <fullName evidence="3">Uncharacterized protein</fullName>
    </submittedName>
</protein>
<dbReference type="Proteomes" id="UP000249794">
    <property type="component" value="Unassembled WGS sequence"/>
</dbReference>
<dbReference type="EMBL" id="QBMP01000015">
    <property type="protein sequence ID" value="PZO59936.1"/>
    <property type="molecule type" value="Genomic_DNA"/>
</dbReference>
<reference evidence="4" key="1">
    <citation type="submission" date="2018-04" db="EMBL/GenBank/DDBJ databases">
        <authorList>
            <person name="Cornet L."/>
        </authorList>
    </citation>
    <scope>NUCLEOTIDE SEQUENCE [LARGE SCALE GENOMIC DNA]</scope>
</reference>
<keyword evidence="2" id="KW-0472">Membrane</keyword>
<evidence type="ECO:0000313" key="4">
    <source>
        <dbReference type="Proteomes" id="UP000249794"/>
    </source>
</evidence>
<dbReference type="InterPro" id="IPR049774">
    <property type="entry name" value="EPS_HpsA-like"/>
</dbReference>
<comment type="caution">
    <text evidence="3">The sequence shown here is derived from an EMBL/GenBank/DDBJ whole genome shotgun (WGS) entry which is preliminary data.</text>
</comment>
<feature type="transmembrane region" description="Helical" evidence="2">
    <location>
        <begin position="48"/>
        <end position="69"/>
    </location>
</feature>
<evidence type="ECO:0000256" key="2">
    <source>
        <dbReference type="SAM" id="Phobius"/>
    </source>
</evidence>
<sequence>MSADKQTRHTHPRKKPSDLQRLGRRFMSGLLRSLLLIHKPARAGQAGFVLPTTVLLLLVLTLTVGTLSFRTFSRSSSVIALREQQVVDSAAAPAIDRAKAKLEYLFSKDTRFPGGIPSSDVIASMMLNDNVNVPRVPGTNDPYTFPLELRLDINGDNVPDNAWSFPSDVDGNGSQDGDELVVYSILMDDAKTPAGGGADITLAAPLSSTKAGALVTRNGPISTKEAKAGCGSELAPEDGWQVVNAATLQKNFQITAFVANRSNVNRTATAIELQQVRQANRGNKWGAWFKYDLELFPGAAKTFYWNGAMHTEGNFLTQDEKSIARMISSHNSCLYTQDSSEITLADPSGDYQGQVLSAKTGTNAFGDSPSGAPTVDDDPTFHLFTYDAQAPDQSTNGSMRLRKDSVKKNSTNETENKALRNILLDPIQLFTADVLAHRSSADWIRDPSWEGGLFAKNKRIYNDQSATPYLDDTYRADDRYGPKAVYDRNHKIPSGSSIGTAITGNAALTDLNAASKIYGLDGYWERRAIGQGLRIIVGQRLELGNTFGWKGSSASTATNQEPLYPPNAKVSTEALQRRSLYDNLAAVQGMVVYHYKHTDGGELPLACMASTAHPGTLSTITKSRTFTEYPGTTNLQVDFLTGNGTNGWEFDFYSSFSSKIAATEPLGVALRNLAYFAGDPQGGAPSFTPDQSASVVHPYPHQAMWGDFSNLRRVLDSGTTYTNLSPADKSTLHTAACTIGLLAYSMDTQLLSGPNVLKSYLPQSADANNLGQSIFNALGLIGNPSAPPSGCTSVVQPVTVTNIDDGVSSVSSAYEYDCRNLVINKETVISALNPTGGLSPATARTSARLLSNLGQIQRDRTYGFLPSNSTNFSNYIVKASSGNTKYLVRIPDECSPNKTSEIQRVFTSYGVAGGLDESRAGMALMCTPAGPKYPSLYYLFPERDHSQVGSGTYAQPLAEEYINQTYLIDAINGVNRNVTYKVVGDSNSSGIADTGDTGIASIKLSPRLVPDSDWKLPTAPITTGSFNPESLQISANGALTEVSMLDKGMYDGREMLNLRMLDLDIRKLADKVISTDRLISITDGIVYAFREDAIREDAIVRPKASTVAWEGCDTWSEVYTHSTSTPFQVTGNQRDCRLKKLSSSPYLQDPPLMTGTKISTKPIDFYADPDRRPYGFRLVNGATLNRDTGVTSGMTFVSDNMVYTKGDFNLHTSTGALDPIAATACSNLLEEFTDKLIASNCSLRTNIDFYTDRTIAERNNSFAKAASDKWRPVEIVGDAVGILSGSFRDGNIADGFVLSRTGNKDLGAGTSSYQNQNRRLADTTVANWTRINPNALVSDNTVPILIDRNGGVVKSDGLVLGANDLATTPTTNEYLRFDVDGLDSASTVFSDKRGQDMERATRTIVNAVFISGIVPSQAGQTYGGMHNFPRFIEHWDGVDLHLSGGLFQLNFSTSATAPFDQDAWEPYDPAITAASTNAAPNGDARIAHFRTRFYGAPNRIWGYDVGLQYAPAGPIARRFITIGRPRSEFYRELPVDDHYVKNLRCATSGGTRIYPNESC</sequence>
<reference evidence="3 4" key="2">
    <citation type="submission" date="2018-06" db="EMBL/GenBank/DDBJ databases">
        <title>Metagenomic assembly of (sub)arctic Cyanobacteria and their associated microbiome from non-axenic cultures.</title>
        <authorList>
            <person name="Baurain D."/>
        </authorList>
    </citation>
    <scope>NUCLEOTIDE SEQUENCE [LARGE SCALE GENOMIC DNA]</scope>
    <source>
        <strain evidence="3">ULC027bin1</strain>
    </source>
</reference>
<proteinExistence type="predicted"/>
<feature type="region of interest" description="Disordered" evidence="1">
    <location>
        <begin position="390"/>
        <end position="413"/>
    </location>
</feature>